<dbReference type="Proteomes" id="UP000273022">
    <property type="component" value="Unassembled WGS sequence"/>
</dbReference>
<keyword evidence="10" id="KW-0997">Cell inner membrane</keyword>
<dbReference type="GO" id="GO:0009425">
    <property type="term" value="C:bacterial-type flagellum basal body"/>
    <property type="evidence" value="ECO:0007669"/>
    <property type="project" value="InterPro"/>
</dbReference>
<dbReference type="OrthoDB" id="5829285at2"/>
<name>A0A3A6UP28_9GAMM</name>
<dbReference type="PANTHER" id="PTHR35091:SF2">
    <property type="entry name" value="FLAGELLAR PROTEIN FLIL"/>
    <property type="match status" value="1"/>
</dbReference>
<comment type="similarity">
    <text evidence="3 10">Belongs to the FliL family.</text>
</comment>
<evidence type="ECO:0000256" key="7">
    <source>
        <dbReference type="ARBA" id="ARBA00022779"/>
    </source>
</evidence>
<gene>
    <name evidence="11" type="primary">fliL</name>
    <name evidence="11" type="ORF">D5R81_00365</name>
</gene>
<keyword evidence="11" id="KW-0282">Flagellum</keyword>
<dbReference type="GO" id="GO:0071978">
    <property type="term" value="P:bacterial-type flagellum-dependent swarming motility"/>
    <property type="evidence" value="ECO:0007669"/>
    <property type="project" value="TreeGrafter"/>
</dbReference>
<protein>
    <recommendedName>
        <fullName evidence="10">Flagellar protein FliL</fullName>
    </recommendedName>
</protein>
<proteinExistence type="inferred from homology"/>
<keyword evidence="8 10" id="KW-1133">Transmembrane helix</keyword>
<keyword evidence="7 10" id="KW-0283">Flagellar rotation</keyword>
<dbReference type="AlphaFoldDB" id="A0A3A6UP28"/>
<dbReference type="GO" id="GO:0005886">
    <property type="term" value="C:plasma membrane"/>
    <property type="evidence" value="ECO:0007669"/>
    <property type="project" value="UniProtKB-SubCell"/>
</dbReference>
<evidence type="ECO:0000256" key="3">
    <source>
        <dbReference type="ARBA" id="ARBA00008281"/>
    </source>
</evidence>
<evidence type="ECO:0000256" key="5">
    <source>
        <dbReference type="ARBA" id="ARBA00022500"/>
    </source>
</evidence>
<dbReference type="InterPro" id="IPR005503">
    <property type="entry name" value="FliL"/>
</dbReference>
<evidence type="ECO:0000256" key="1">
    <source>
        <dbReference type="ARBA" id="ARBA00002254"/>
    </source>
</evidence>
<organism evidence="11 12">
    <name type="scientific">Parashewanella spongiae</name>
    <dbReference type="NCBI Taxonomy" id="342950"/>
    <lineage>
        <taxon>Bacteria</taxon>
        <taxon>Pseudomonadati</taxon>
        <taxon>Pseudomonadota</taxon>
        <taxon>Gammaproteobacteria</taxon>
        <taxon>Alteromonadales</taxon>
        <taxon>Shewanellaceae</taxon>
        <taxon>Parashewanella</taxon>
    </lineage>
</organism>
<dbReference type="RefSeq" id="WP_121851671.1">
    <property type="nucleotide sequence ID" value="NZ_CP037952.1"/>
</dbReference>
<reference evidence="11 12" key="1">
    <citation type="submission" date="2018-09" db="EMBL/GenBank/DDBJ databases">
        <title>Phylogeny of the Shewanellaceae, and recommendation for two new genera, Pseudoshewanella and Parashewanella.</title>
        <authorList>
            <person name="Wang G."/>
        </authorList>
    </citation>
    <scope>NUCLEOTIDE SEQUENCE [LARGE SCALE GENOMIC DNA]</scope>
    <source>
        <strain evidence="11 12">KCTC 22492</strain>
    </source>
</reference>
<keyword evidence="9 10" id="KW-0472">Membrane</keyword>
<keyword evidence="4" id="KW-1003">Cell membrane</keyword>
<keyword evidence="12" id="KW-1185">Reference proteome</keyword>
<accession>A0A3A6UP28</accession>
<evidence type="ECO:0000256" key="6">
    <source>
        <dbReference type="ARBA" id="ARBA00022692"/>
    </source>
</evidence>
<comment type="caution">
    <text evidence="11">The sequence shown here is derived from an EMBL/GenBank/DDBJ whole genome shotgun (WGS) entry which is preliminary data.</text>
</comment>
<dbReference type="GO" id="GO:0006935">
    <property type="term" value="P:chemotaxis"/>
    <property type="evidence" value="ECO:0007669"/>
    <property type="project" value="UniProtKB-KW"/>
</dbReference>
<evidence type="ECO:0000256" key="9">
    <source>
        <dbReference type="ARBA" id="ARBA00023136"/>
    </source>
</evidence>
<comment type="function">
    <text evidence="1 10">Controls the rotational direction of flagella during chemotaxis.</text>
</comment>
<evidence type="ECO:0000256" key="8">
    <source>
        <dbReference type="ARBA" id="ARBA00022989"/>
    </source>
</evidence>
<evidence type="ECO:0000256" key="10">
    <source>
        <dbReference type="RuleBase" id="RU364125"/>
    </source>
</evidence>
<dbReference type="PANTHER" id="PTHR35091">
    <property type="entry name" value="FLAGELLAR PROTEIN FLIL"/>
    <property type="match status" value="1"/>
</dbReference>
<evidence type="ECO:0000256" key="4">
    <source>
        <dbReference type="ARBA" id="ARBA00022475"/>
    </source>
</evidence>
<comment type="subcellular location">
    <subcellularLocation>
        <location evidence="10">Cell inner membrane</location>
    </subcellularLocation>
    <subcellularLocation>
        <location evidence="2">Cell membrane</location>
        <topology evidence="2">Single-pass membrane protein</topology>
    </subcellularLocation>
</comment>
<keyword evidence="11" id="KW-0969">Cilium</keyword>
<evidence type="ECO:0000313" key="11">
    <source>
        <dbReference type="EMBL" id="RJY19591.1"/>
    </source>
</evidence>
<keyword evidence="6 10" id="KW-0812">Transmembrane</keyword>
<dbReference type="EMBL" id="QYYH01000001">
    <property type="protein sequence ID" value="RJY19591.1"/>
    <property type="molecule type" value="Genomic_DNA"/>
</dbReference>
<evidence type="ECO:0000313" key="12">
    <source>
        <dbReference type="Proteomes" id="UP000273022"/>
    </source>
</evidence>
<dbReference type="NCBIfam" id="NF004285">
    <property type="entry name" value="PRK05696.1"/>
    <property type="match status" value="1"/>
</dbReference>
<keyword evidence="5 10" id="KW-0145">Chemotaxis</keyword>
<keyword evidence="11" id="KW-0966">Cell projection</keyword>
<dbReference type="Pfam" id="PF03748">
    <property type="entry name" value="FliL"/>
    <property type="match status" value="1"/>
</dbReference>
<feature type="transmembrane region" description="Helical" evidence="10">
    <location>
        <begin position="20"/>
        <end position="41"/>
    </location>
</feature>
<evidence type="ECO:0000256" key="2">
    <source>
        <dbReference type="ARBA" id="ARBA00004162"/>
    </source>
</evidence>
<sequence>MAEEESLSLEEQAPKKKSPLMLIIVAVVVLLLAGGGTFWFLSGDDSASEQKMAMENGDEMSMEEKPSDEEAIYVPMPGRFLFNLSSDNGSVLVQIQVQLMVRGEDNAIGIKKHIPLVKSELLNTFSGSNALKLSTQAGKDELRQQAAINVQNALLPIMGNKAVERVLFTGFVMQ</sequence>